<dbReference type="RefSeq" id="WP_145055134.1">
    <property type="nucleotide sequence ID" value="NZ_CP036433.1"/>
</dbReference>
<reference evidence="1 2" key="1">
    <citation type="submission" date="2019-02" db="EMBL/GenBank/DDBJ databases">
        <title>Deep-cultivation of Planctomycetes and their phenomic and genomic characterization uncovers novel biology.</title>
        <authorList>
            <person name="Wiegand S."/>
            <person name="Jogler M."/>
            <person name="Boedeker C."/>
            <person name="Pinto D."/>
            <person name="Vollmers J."/>
            <person name="Rivas-Marin E."/>
            <person name="Kohn T."/>
            <person name="Peeters S.H."/>
            <person name="Heuer A."/>
            <person name="Rast P."/>
            <person name="Oberbeckmann S."/>
            <person name="Bunk B."/>
            <person name="Jeske O."/>
            <person name="Meyerdierks A."/>
            <person name="Storesund J.E."/>
            <person name="Kallscheuer N."/>
            <person name="Luecker S."/>
            <person name="Lage O.M."/>
            <person name="Pohl T."/>
            <person name="Merkel B.J."/>
            <person name="Hornburger P."/>
            <person name="Mueller R.-W."/>
            <person name="Bruemmer F."/>
            <person name="Labrenz M."/>
            <person name="Spormann A.M."/>
            <person name="Op den Camp H."/>
            <person name="Overmann J."/>
            <person name="Amann R."/>
            <person name="Jetten M.S.M."/>
            <person name="Mascher T."/>
            <person name="Medema M.H."/>
            <person name="Devos D.P."/>
            <person name="Kaster A.-K."/>
            <person name="Ovreas L."/>
            <person name="Rohde M."/>
            <person name="Galperin M.Y."/>
            <person name="Jogler C."/>
        </authorList>
    </citation>
    <scope>NUCLEOTIDE SEQUENCE [LARGE SCALE GENOMIC DNA]</scope>
    <source>
        <strain evidence="1 2">Pla85_3_4</strain>
    </source>
</reference>
<sequence length="217" mass="24489">MSTLMAGSREEALAVFRRHWTNLSGPNAAESLWRKLTPEEKRTLGGSLATALTQHGRLTSIWMHLHPHVCEPRAVVELAVTLFSYPTDEADWLLREMGELPIDEEAAKAEAIARGDLVLIRSTRTVFWEGADLEVDWGNGHVLWEFLLLACEHTQRGEDINRLSIGDHAGDRVVAQRIYRLRQVPGLPQTLTDQFDPVGLGTQRFTYPASRIHIFDD</sequence>
<gene>
    <name evidence="1" type="ORF">Pla8534_43330</name>
</gene>
<name>A0A518DXF0_9BACT</name>
<keyword evidence="2" id="KW-1185">Reference proteome</keyword>
<dbReference type="Proteomes" id="UP000317648">
    <property type="component" value="Chromosome"/>
</dbReference>
<proteinExistence type="predicted"/>
<organism evidence="1 2">
    <name type="scientific">Lignipirellula cremea</name>
    <dbReference type="NCBI Taxonomy" id="2528010"/>
    <lineage>
        <taxon>Bacteria</taxon>
        <taxon>Pseudomonadati</taxon>
        <taxon>Planctomycetota</taxon>
        <taxon>Planctomycetia</taxon>
        <taxon>Pirellulales</taxon>
        <taxon>Pirellulaceae</taxon>
        <taxon>Lignipirellula</taxon>
    </lineage>
</organism>
<dbReference type="AlphaFoldDB" id="A0A518DXF0"/>
<evidence type="ECO:0000313" key="2">
    <source>
        <dbReference type="Proteomes" id="UP000317648"/>
    </source>
</evidence>
<protein>
    <submittedName>
        <fullName evidence="1">Uncharacterized protein</fullName>
    </submittedName>
</protein>
<dbReference type="EMBL" id="CP036433">
    <property type="protein sequence ID" value="QDU96512.1"/>
    <property type="molecule type" value="Genomic_DNA"/>
</dbReference>
<dbReference type="OrthoDB" id="262654at2"/>
<accession>A0A518DXF0</accession>
<dbReference type="KEGG" id="lcre:Pla8534_43330"/>
<evidence type="ECO:0000313" key="1">
    <source>
        <dbReference type="EMBL" id="QDU96512.1"/>
    </source>
</evidence>